<feature type="transmembrane region" description="Helical" evidence="5">
    <location>
        <begin position="45"/>
        <end position="64"/>
    </location>
</feature>
<evidence type="ECO:0000256" key="1">
    <source>
        <dbReference type="ARBA" id="ARBA00004141"/>
    </source>
</evidence>
<evidence type="ECO:0000256" key="4">
    <source>
        <dbReference type="ARBA" id="ARBA00023136"/>
    </source>
</evidence>
<feature type="transmembrane region" description="Helical" evidence="5">
    <location>
        <begin position="71"/>
        <end position="89"/>
    </location>
</feature>
<comment type="subcellular location">
    <subcellularLocation>
        <location evidence="1">Membrane</location>
        <topology evidence="1">Multi-pass membrane protein</topology>
    </subcellularLocation>
</comment>
<evidence type="ECO:0000256" key="5">
    <source>
        <dbReference type="SAM" id="Phobius"/>
    </source>
</evidence>
<dbReference type="InterPro" id="IPR051598">
    <property type="entry name" value="TSUP/Inactive_protease-like"/>
</dbReference>
<keyword evidence="2 5" id="KW-0812">Transmembrane</keyword>
<protein>
    <recommendedName>
        <fullName evidence="7">Membrane transporter protein</fullName>
    </recommendedName>
</protein>
<evidence type="ECO:0008006" key="7">
    <source>
        <dbReference type="Google" id="ProtNLM"/>
    </source>
</evidence>
<dbReference type="PANTHER" id="PTHR43701">
    <property type="entry name" value="MEMBRANE TRANSPORTER PROTEIN MJ0441-RELATED"/>
    <property type="match status" value="1"/>
</dbReference>
<reference evidence="6" key="1">
    <citation type="submission" date="2016-10" db="EMBL/GenBank/DDBJ databases">
        <title>Sequence of Gallionella enrichment culture.</title>
        <authorList>
            <person name="Poehlein A."/>
            <person name="Muehling M."/>
            <person name="Daniel R."/>
        </authorList>
    </citation>
    <scope>NUCLEOTIDE SEQUENCE</scope>
</reference>
<organism evidence="6">
    <name type="scientific">mine drainage metagenome</name>
    <dbReference type="NCBI Taxonomy" id="410659"/>
    <lineage>
        <taxon>unclassified sequences</taxon>
        <taxon>metagenomes</taxon>
        <taxon>ecological metagenomes</taxon>
    </lineage>
</organism>
<dbReference type="InterPro" id="IPR002781">
    <property type="entry name" value="TM_pro_TauE-like"/>
</dbReference>
<evidence type="ECO:0000313" key="6">
    <source>
        <dbReference type="EMBL" id="OIQ75767.1"/>
    </source>
</evidence>
<keyword evidence="4 5" id="KW-0472">Membrane</keyword>
<dbReference type="PANTHER" id="PTHR43701:SF2">
    <property type="entry name" value="MEMBRANE TRANSPORTER PROTEIN YJNA-RELATED"/>
    <property type="match status" value="1"/>
</dbReference>
<dbReference type="EMBL" id="MLJW01002063">
    <property type="protein sequence ID" value="OIQ75767.1"/>
    <property type="molecule type" value="Genomic_DNA"/>
</dbReference>
<name>A0A1J5Q6Z5_9ZZZZ</name>
<accession>A0A1J5Q6Z5</accession>
<proteinExistence type="predicted"/>
<keyword evidence="3 5" id="KW-1133">Transmembrane helix</keyword>
<evidence type="ECO:0000256" key="2">
    <source>
        <dbReference type="ARBA" id="ARBA00022692"/>
    </source>
</evidence>
<sequence>MTFFWLLLIGLCAGLLSGLFGIGGGILIVPALVYGLGYSQKLATGTSLAILLPPVGIAAVFEYYKHGNVDLRAAMIIAIMVMIGSWVGANVSSQLDTRTLKAMFGVFLVVLGGYIVFDAVKI</sequence>
<comment type="caution">
    <text evidence="6">The sequence shown here is derived from an EMBL/GenBank/DDBJ whole genome shotgun (WGS) entry which is preliminary data.</text>
</comment>
<gene>
    <name evidence="6" type="ORF">GALL_425640</name>
</gene>
<evidence type="ECO:0000256" key="3">
    <source>
        <dbReference type="ARBA" id="ARBA00022989"/>
    </source>
</evidence>
<dbReference type="AlphaFoldDB" id="A0A1J5Q6Z5"/>
<dbReference type="GO" id="GO:0016020">
    <property type="term" value="C:membrane"/>
    <property type="evidence" value="ECO:0007669"/>
    <property type="project" value="UniProtKB-SubCell"/>
</dbReference>
<feature type="transmembrane region" description="Helical" evidence="5">
    <location>
        <begin position="101"/>
        <end position="120"/>
    </location>
</feature>
<dbReference type="Pfam" id="PF01925">
    <property type="entry name" value="TauE"/>
    <property type="match status" value="1"/>
</dbReference>